<reference evidence="1 2" key="1">
    <citation type="journal article" date="2018" name="Front. Microbiol.">
        <title>Hydrolytic Capabilities as a Key to Environmental Success: Chitinolytic and Cellulolytic Acidobacteria From Acidic Sub-arctic Soils and Boreal Peatlands.</title>
        <authorList>
            <person name="Belova S.E."/>
            <person name="Ravin N.V."/>
            <person name="Pankratov T.A."/>
            <person name="Rakitin A.L."/>
            <person name="Ivanova A.A."/>
            <person name="Beletsky A.V."/>
            <person name="Mardanov A.V."/>
            <person name="Sinninghe Damste J.S."/>
            <person name="Dedysh S.N."/>
        </authorList>
    </citation>
    <scope>NUCLEOTIDE SEQUENCE [LARGE SCALE GENOMIC DNA]</scope>
    <source>
        <strain evidence="1 2">SBC82</strain>
    </source>
</reference>
<proteinExistence type="predicted"/>
<dbReference type="KEGG" id="abas:ACPOL_1862"/>
<evidence type="ECO:0000313" key="1">
    <source>
        <dbReference type="EMBL" id="AXC11202.1"/>
    </source>
</evidence>
<dbReference type="EMBL" id="CP030840">
    <property type="protein sequence ID" value="AXC11202.1"/>
    <property type="molecule type" value="Genomic_DNA"/>
</dbReference>
<accession>A0A2Z5FWR6</accession>
<dbReference type="AlphaFoldDB" id="A0A2Z5FWR6"/>
<dbReference type="OrthoDB" id="9803697at2"/>
<name>A0A2Z5FWR6_9BACT</name>
<protein>
    <recommendedName>
        <fullName evidence="3">DUF2171 domain-containing protein</fullName>
    </recommendedName>
</protein>
<dbReference type="Pfam" id="PF09939">
    <property type="entry name" value="DUF2171"/>
    <property type="match status" value="1"/>
</dbReference>
<sequence>MIDTSKIQNDMDVVGSDGKHVGTVDNIGIKLTKNDSNAHDQHHYLKLEAVQSIDGNKLVLGLPAEEALSQLKAVEN</sequence>
<keyword evidence="2" id="KW-1185">Reference proteome</keyword>
<dbReference type="Proteomes" id="UP000253606">
    <property type="component" value="Chromosome"/>
</dbReference>
<dbReference type="RefSeq" id="WP_114206685.1">
    <property type="nucleotide sequence ID" value="NZ_CP030840.1"/>
</dbReference>
<evidence type="ECO:0000313" key="2">
    <source>
        <dbReference type="Proteomes" id="UP000253606"/>
    </source>
</evidence>
<evidence type="ECO:0008006" key="3">
    <source>
        <dbReference type="Google" id="ProtNLM"/>
    </source>
</evidence>
<organism evidence="1 2">
    <name type="scientific">Acidisarcina polymorpha</name>
    <dbReference type="NCBI Taxonomy" id="2211140"/>
    <lineage>
        <taxon>Bacteria</taxon>
        <taxon>Pseudomonadati</taxon>
        <taxon>Acidobacteriota</taxon>
        <taxon>Terriglobia</taxon>
        <taxon>Terriglobales</taxon>
        <taxon>Acidobacteriaceae</taxon>
        <taxon>Acidisarcina</taxon>
    </lineage>
</organism>
<gene>
    <name evidence="1" type="ORF">ACPOL_1862</name>
</gene>
<dbReference type="InterPro" id="IPR018684">
    <property type="entry name" value="DUF2171"/>
</dbReference>